<sequence length="270" mass="30710">MERSYDNISLQLERISAEITKLESRLSTHEHRVGEIQAPPLWEQQPSYQPLHERPISSSYNARQNDYDPPPWPDPDPPYNPTASEFQGSSQQDHRQPAYFGSVPPPLYQPEWFPLPQSYQSDRAELFDKSWCSQTGNQPWQTEYRATDRCIDELRSLPLPKPERLYEPAPTHGPEPYYTLSGQQDRAWSYHLDRPSLPPLPIIKPTSCWGPPPQGDPFGPPQFDQHQPLSSPMDHPTCWDPPAGPALGAGNPGHGQGPRMDRGPKFFCAI</sequence>
<dbReference type="Proteomes" id="UP000298416">
    <property type="component" value="Unassembled WGS sequence"/>
</dbReference>
<reference evidence="2" key="1">
    <citation type="submission" date="2018-01" db="EMBL/GenBank/DDBJ databases">
        <authorList>
            <person name="Mao J.F."/>
        </authorList>
    </citation>
    <scope>NUCLEOTIDE SEQUENCE</scope>
    <source>
        <strain evidence="2">Huo1</strain>
        <tissue evidence="2">Leaf</tissue>
    </source>
</reference>
<feature type="compositionally biased region" description="Pro residues" evidence="1">
    <location>
        <begin position="211"/>
        <end position="220"/>
    </location>
</feature>
<keyword evidence="3" id="KW-1185">Reference proteome</keyword>
<feature type="compositionally biased region" description="Basic and acidic residues" evidence="1">
    <location>
        <begin position="25"/>
        <end position="34"/>
    </location>
</feature>
<dbReference type="AlphaFoldDB" id="A0A8X8Z0B9"/>
<feature type="region of interest" description="Disordered" evidence="1">
    <location>
        <begin position="211"/>
        <end position="266"/>
    </location>
</feature>
<organism evidence="2">
    <name type="scientific">Salvia splendens</name>
    <name type="common">Scarlet sage</name>
    <dbReference type="NCBI Taxonomy" id="180675"/>
    <lineage>
        <taxon>Eukaryota</taxon>
        <taxon>Viridiplantae</taxon>
        <taxon>Streptophyta</taxon>
        <taxon>Embryophyta</taxon>
        <taxon>Tracheophyta</taxon>
        <taxon>Spermatophyta</taxon>
        <taxon>Magnoliopsida</taxon>
        <taxon>eudicotyledons</taxon>
        <taxon>Gunneridae</taxon>
        <taxon>Pentapetalae</taxon>
        <taxon>asterids</taxon>
        <taxon>lamiids</taxon>
        <taxon>Lamiales</taxon>
        <taxon>Lamiaceae</taxon>
        <taxon>Nepetoideae</taxon>
        <taxon>Mentheae</taxon>
        <taxon>Salviinae</taxon>
        <taxon>Salvia</taxon>
        <taxon>Salvia subgen. Calosphace</taxon>
        <taxon>core Calosphace</taxon>
    </lineage>
</organism>
<evidence type="ECO:0000256" key="1">
    <source>
        <dbReference type="SAM" id="MobiDB-lite"/>
    </source>
</evidence>
<comment type="caution">
    <text evidence="2">The sequence shown here is derived from an EMBL/GenBank/DDBJ whole genome shotgun (WGS) entry which is preliminary data.</text>
</comment>
<proteinExistence type="predicted"/>
<dbReference type="EMBL" id="PNBA02000021">
    <property type="protein sequence ID" value="KAG6386639.1"/>
    <property type="molecule type" value="Genomic_DNA"/>
</dbReference>
<feature type="compositionally biased region" description="Pro residues" evidence="1">
    <location>
        <begin position="68"/>
        <end position="80"/>
    </location>
</feature>
<evidence type="ECO:0000313" key="2">
    <source>
        <dbReference type="EMBL" id="KAG6386639.1"/>
    </source>
</evidence>
<feature type="region of interest" description="Disordered" evidence="1">
    <location>
        <begin position="25"/>
        <end position="100"/>
    </location>
</feature>
<accession>A0A8X8Z0B9</accession>
<feature type="compositionally biased region" description="Polar residues" evidence="1">
    <location>
        <begin position="82"/>
        <end position="91"/>
    </location>
</feature>
<evidence type="ECO:0000313" key="3">
    <source>
        <dbReference type="Proteomes" id="UP000298416"/>
    </source>
</evidence>
<protein>
    <submittedName>
        <fullName evidence="2">Uncharacterized protein</fullName>
    </submittedName>
</protein>
<gene>
    <name evidence="2" type="ORF">SASPL_151807</name>
</gene>
<name>A0A8X8Z0B9_SALSN</name>
<reference evidence="2" key="2">
    <citation type="submission" date="2020-08" db="EMBL/GenBank/DDBJ databases">
        <title>Plant Genome Project.</title>
        <authorList>
            <person name="Zhang R.-G."/>
        </authorList>
    </citation>
    <scope>NUCLEOTIDE SEQUENCE</scope>
    <source>
        <strain evidence="2">Huo1</strain>
        <tissue evidence="2">Leaf</tissue>
    </source>
</reference>